<evidence type="ECO:0000313" key="2">
    <source>
        <dbReference type="EMBL" id="KYH32460.1"/>
    </source>
</evidence>
<organism evidence="2 3">
    <name type="scientific">Moorella mulderi DSM 14980</name>
    <dbReference type="NCBI Taxonomy" id="1122241"/>
    <lineage>
        <taxon>Bacteria</taxon>
        <taxon>Bacillati</taxon>
        <taxon>Bacillota</taxon>
        <taxon>Clostridia</taxon>
        <taxon>Neomoorellales</taxon>
        <taxon>Neomoorellaceae</taxon>
        <taxon>Neomoorella</taxon>
    </lineage>
</organism>
<feature type="domain" description="DUF4020" evidence="1">
    <location>
        <begin position="553"/>
        <end position="695"/>
    </location>
</feature>
<dbReference type="AlphaFoldDB" id="A0A151AY12"/>
<proteinExistence type="predicted"/>
<comment type="caution">
    <text evidence="2">The sequence shown here is derived from an EMBL/GenBank/DDBJ whole genome shotgun (WGS) entry which is preliminary data.</text>
</comment>
<dbReference type="PATRIC" id="fig|1122241.3.peg.1118"/>
<evidence type="ECO:0000313" key="3">
    <source>
        <dbReference type="Proteomes" id="UP000075670"/>
    </source>
</evidence>
<sequence length="721" mass="81941">MSFEVTVQGEHHRLERAWTRFFKPNLGALVAELETIVVGQLKEAHLLLRSVGTADDKWDPVSFRRSAIEPHEQDDARGGQDVLIDAARDLLEWLVQNNPERAQGVIEEWASSGVPLLKRLVVHGVAVSPYLSPEEKLDWLLAKGWLFAYDLKHEVFQVIKVAYPQAGESNRLPILQAAERYPATGEEDDHKTRAYEMYNLLCWLTRVAPDCALAARKFRVVQDRCPEFEPRSYPDLDAWTETSVSPESPVTADQLLSRAPREAAEHLLARRAGGRRGPGLNDFLPATWEAAARSFDWSWRLALEFAARGEWNPDIWEAIFGGWAQSGLNTAQWERLLKLSKNHPEVLQFTRALAELLLKAVKNWEEGLRPFLSSLEALADQLWKVAETTSEMIRASGDWLLSAFSHAGGRLAEFWVYALYRRQAGKGKERVGLPGPYKERLARIISCTSAAAVMGRVILANQLHFLFTLDRGWTRENVIPLLDWAADREHAEQAWHGYLWYGRLSEPPLPDLLPLYEQACCELQRGPDEIRRHLHEHLAAIAVYGIADPLQGGWLNKCLLALGELGRVGWAQAVWRELASMPEEGTALLWDKWMARYWVNRINGIPAPLTPEEMKVMLDWSVHLRAVFPQVVDMIVSSPAPKLERGSFYFRLVDEGLATKYPKDTARLMIHLLSEAPSPFPHCHEVQKIYQQLIQTGGLAVEERLQLREQFLRVGCWVEDG</sequence>
<reference evidence="2 3" key="1">
    <citation type="submission" date="2016-02" db="EMBL/GenBank/DDBJ databases">
        <title>Genome sequence of Moorella mulderi DSM 14980.</title>
        <authorList>
            <person name="Poehlein A."/>
            <person name="Daniel R."/>
        </authorList>
    </citation>
    <scope>NUCLEOTIDE SEQUENCE [LARGE SCALE GENOMIC DNA]</scope>
    <source>
        <strain evidence="2 3">DSM 14980</strain>
    </source>
</reference>
<name>A0A151AY12_9FIRM</name>
<dbReference type="InterPro" id="IPR025093">
    <property type="entry name" value="DUF4020"/>
</dbReference>
<dbReference type="Proteomes" id="UP000075670">
    <property type="component" value="Unassembled WGS sequence"/>
</dbReference>
<keyword evidence="3" id="KW-1185">Reference proteome</keyword>
<dbReference type="Pfam" id="PF13212">
    <property type="entry name" value="DUF4020"/>
    <property type="match status" value="1"/>
</dbReference>
<dbReference type="EMBL" id="LTBC01000003">
    <property type="protein sequence ID" value="KYH32460.1"/>
    <property type="molecule type" value="Genomic_DNA"/>
</dbReference>
<gene>
    <name evidence="2" type="ORF">MOMUL_10610</name>
</gene>
<protein>
    <recommendedName>
        <fullName evidence="1">DUF4020 domain-containing protein</fullName>
    </recommendedName>
</protein>
<evidence type="ECO:0000259" key="1">
    <source>
        <dbReference type="Pfam" id="PF13212"/>
    </source>
</evidence>
<accession>A0A151AY12</accession>